<organism evidence="2 3">
    <name type="scientific">Paraphaeosphaeria minitans</name>
    <dbReference type="NCBI Taxonomy" id="565426"/>
    <lineage>
        <taxon>Eukaryota</taxon>
        <taxon>Fungi</taxon>
        <taxon>Dikarya</taxon>
        <taxon>Ascomycota</taxon>
        <taxon>Pezizomycotina</taxon>
        <taxon>Dothideomycetes</taxon>
        <taxon>Pleosporomycetidae</taxon>
        <taxon>Pleosporales</taxon>
        <taxon>Massarineae</taxon>
        <taxon>Didymosphaeriaceae</taxon>
        <taxon>Paraphaeosphaeria</taxon>
    </lineage>
</organism>
<evidence type="ECO:0000256" key="1">
    <source>
        <dbReference type="SAM" id="SignalP"/>
    </source>
</evidence>
<dbReference type="EMBL" id="WJXW01000013">
    <property type="protein sequence ID" value="KAF9730978.1"/>
    <property type="molecule type" value="Genomic_DNA"/>
</dbReference>
<accession>A0A9P6G9F5</accession>
<gene>
    <name evidence="2" type="ORF">PMIN01_10936</name>
</gene>
<keyword evidence="3" id="KW-1185">Reference proteome</keyword>
<protein>
    <submittedName>
        <fullName evidence="2">Mutanase</fullName>
    </submittedName>
</protein>
<evidence type="ECO:0000313" key="2">
    <source>
        <dbReference type="EMBL" id="KAF9730978.1"/>
    </source>
</evidence>
<reference evidence="2" key="1">
    <citation type="journal article" date="2020" name="Mol. Plant Microbe Interact.">
        <title>Genome Sequence of the Biocontrol Agent Coniothyrium minitans strain Conio (IMI 134523).</title>
        <authorList>
            <person name="Patel D."/>
            <person name="Shittu T.A."/>
            <person name="Baroncelli R."/>
            <person name="Muthumeenakshi S."/>
            <person name="Osborne T.H."/>
            <person name="Janganan T.K."/>
            <person name="Sreenivasaprasad S."/>
        </authorList>
    </citation>
    <scope>NUCLEOTIDE SEQUENCE</scope>
    <source>
        <strain evidence="2">Conio</strain>
    </source>
</reference>
<proteinExistence type="predicted"/>
<sequence>MRTSTTSVALGLLAAAANAAPFKTSTVKRQDAGKIVAAHFMIGIMQVRSSAADYDDDMKKAKAAGIDAFALNIAKDDYTDAQLNYAYESAANNDMKVFISFDYNYFETSESDAVGAKLSEYCGKPGQLMVEGKCFASSFNGDNDPSKLFNANAIRAAAGTDLYLVPNLTPTGIRDATALADIDGAFSWNGWDSNGANRAPTAESNVTTSDSDSAYTEWLAGKTYMAPVSPWFFTDFASKAWVFPGDLLWFRRWNEILALAPKMLEIITWNDYGESHYVGSDSETSLHNDDGSSAWANGFPHDGWLEMAQPYIAAFKAGSKEISVTEDKLVYWYRPTPKAACGAFDGIDTLQDAVFVVALLQSAGSVTVTSGGNTQTFDAPAGASAYQVAMGTGAQTFALSRNGASVLSATGGLEITENCSPINLNAFVGVAKGNAASVPAPAAAASPSADVPQVILSAAALASVTIAVPVLSAVALPVVTPTEPASSFAPAVTSVAPLPPSSASASSISPVTPGAKPPVSVSEAAGTFTLTATPTSVQAPGAGGYKVKCTATVTASEQIRPTNCLGAGQAWAGVGDVPDRCDGAAKCS</sequence>
<dbReference type="CDD" id="cd11577">
    <property type="entry name" value="GH71"/>
    <property type="match status" value="1"/>
</dbReference>
<dbReference type="Pfam" id="PF03659">
    <property type="entry name" value="Glyco_hydro_71"/>
    <property type="match status" value="1"/>
</dbReference>
<dbReference type="AlphaFoldDB" id="A0A9P6G9F5"/>
<dbReference type="Proteomes" id="UP000756921">
    <property type="component" value="Unassembled WGS sequence"/>
</dbReference>
<name>A0A9P6G9F5_9PLEO</name>
<dbReference type="GO" id="GO:0051118">
    <property type="term" value="F:glucan endo-1,3-alpha-glucosidase activity"/>
    <property type="evidence" value="ECO:0007669"/>
    <property type="project" value="InterPro"/>
</dbReference>
<comment type="caution">
    <text evidence="2">The sequence shown here is derived from an EMBL/GenBank/DDBJ whole genome shotgun (WGS) entry which is preliminary data.</text>
</comment>
<dbReference type="InterPro" id="IPR005197">
    <property type="entry name" value="Glyco_hydro_71"/>
</dbReference>
<feature type="signal peptide" evidence="1">
    <location>
        <begin position="1"/>
        <end position="19"/>
    </location>
</feature>
<evidence type="ECO:0000313" key="3">
    <source>
        <dbReference type="Proteomes" id="UP000756921"/>
    </source>
</evidence>
<dbReference type="OrthoDB" id="3257981at2759"/>
<dbReference type="Gene3D" id="3.20.20.80">
    <property type="entry name" value="Glycosidases"/>
    <property type="match status" value="1"/>
</dbReference>
<keyword evidence="1" id="KW-0732">Signal</keyword>
<feature type="chain" id="PRO_5040400591" evidence="1">
    <location>
        <begin position="20"/>
        <end position="588"/>
    </location>
</feature>